<dbReference type="Proteomes" id="UP000268291">
    <property type="component" value="Unassembled WGS sequence"/>
</dbReference>
<keyword evidence="5" id="KW-1185">Reference proteome</keyword>
<dbReference type="OrthoDB" id="9810847at2"/>
<organism evidence="2 4">
    <name type="scientific">Labedella gwakjiensis</name>
    <dbReference type="NCBI Taxonomy" id="390269"/>
    <lineage>
        <taxon>Bacteria</taxon>
        <taxon>Bacillati</taxon>
        <taxon>Actinomycetota</taxon>
        <taxon>Actinomycetes</taxon>
        <taxon>Micrococcales</taxon>
        <taxon>Microbacteriaceae</taxon>
        <taxon>Labedella</taxon>
    </lineage>
</organism>
<dbReference type="AlphaFoldDB" id="A0A2P8GTC5"/>
<reference evidence="3 5" key="2">
    <citation type="submission" date="2018-12" db="EMBL/GenBank/DDBJ databases">
        <authorList>
            <person name="hu s."/>
            <person name="Xu Y."/>
            <person name="Xu B."/>
            <person name="Li F."/>
        </authorList>
    </citation>
    <scope>NUCLEOTIDE SEQUENCE [LARGE SCALE GENOMIC DNA]</scope>
    <source>
        <strain evidence="3 5">KSW2-17</strain>
    </source>
</reference>
<dbReference type="EMBL" id="PYAU01000001">
    <property type="protein sequence ID" value="PSL37228.1"/>
    <property type="molecule type" value="Genomic_DNA"/>
</dbReference>
<protein>
    <submittedName>
        <fullName evidence="3">Phage holin family protein</fullName>
    </submittedName>
    <submittedName>
        <fullName evidence="2">Putative membrane protein</fullName>
    </submittedName>
</protein>
<evidence type="ECO:0000313" key="5">
    <source>
        <dbReference type="Proteomes" id="UP000268291"/>
    </source>
</evidence>
<dbReference type="Proteomes" id="UP000241203">
    <property type="component" value="Unassembled WGS sequence"/>
</dbReference>
<proteinExistence type="predicted"/>
<keyword evidence="1" id="KW-1133">Transmembrane helix</keyword>
<name>A0A2P8GTC5_9MICO</name>
<evidence type="ECO:0000313" key="4">
    <source>
        <dbReference type="Proteomes" id="UP000241203"/>
    </source>
</evidence>
<keyword evidence="1" id="KW-0472">Membrane</keyword>
<dbReference type="EMBL" id="RZGY01000002">
    <property type="protein sequence ID" value="RUQ84562.1"/>
    <property type="molecule type" value="Genomic_DNA"/>
</dbReference>
<feature type="transmembrane region" description="Helical" evidence="1">
    <location>
        <begin position="102"/>
        <end position="124"/>
    </location>
</feature>
<evidence type="ECO:0000313" key="2">
    <source>
        <dbReference type="EMBL" id="PSL37228.1"/>
    </source>
</evidence>
<evidence type="ECO:0000313" key="3">
    <source>
        <dbReference type="EMBL" id="RUQ84562.1"/>
    </source>
</evidence>
<sequence length="133" mass="14292">MGGLLLRIVINAVAIWLTTLIVAGVTVTPWTSGDWVATVVTYLIVAVVFALVNSIVGTVIRIVAFPLYILTLGLISFIVNGLLLMLVAAITSLFGFGLHVDGFWWGVLGALVFAIINGIFNLILRPQLRSARD</sequence>
<dbReference type="InterPro" id="IPR007165">
    <property type="entry name" value="Phage_holin_4_2"/>
</dbReference>
<feature type="transmembrane region" description="Helical" evidence="1">
    <location>
        <begin position="5"/>
        <end position="27"/>
    </location>
</feature>
<gene>
    <name evidence="2" type="ORF">CLV49_0835</name>
    <name evidence="3" type="ORF">ELQ93_13195</name>
</gene>
<reference evidence="2 4" key="1">
    <citation type="submission" date="2018-03" db="EMBL/GenBank/DDBJ databases">
        <title>Genomic Encyclopedia of Archaeal and Bacterial Type Strains, Phase II (KMG-II): from individual species to whole genera.</title>
        <authorList>
            <person name="Goeker M."/>
        </authorList>
    </citation>
    <scope>NUCLEOTIDE SEQUENCE [LARGE SCALE GENOMIC DNA]</scope>
    <source>
        <strain evidence="2 4">DSM 21548</strain>
    </source>
</reference>
<accession>A0A2P8GTC5</accession>
<dbReference type="PANTHER" id="PTHR37309:SF1">
    <property type="entry name" value="SLR0284 PROTEIN"/>
    <property type="match status" value="1"/>
</dbReference>
<comment type="caution">
    <text evidence="2">The sequence shown here is derived from an EMBL/GenBank/DDBJ whole genome shotgun (WGS) entry which is preliminary data.</text>
</comment>
<evidence type="ECO:0000256" key="1">
    <source>
        <dbReference type="SAM" id="Phobius"/>
    </source>
</evidence>
<dbReference type="PANTHER" id="PTHR37309">
    <property type="entry name" value="SLR0284 PROTEIN"/>
    <property type="match status" value="1"/>
</dbReference>
<feature type="transmembrane region" description="Helical" evidence="1">
    <location>
        <begin position="67"/>
        <end position="96"/>
    </location>
</feature>
<keyword evidence="1" id="KW-0812">Transmembrane</keyword>
<feature type="transmembrane region" description="Helical" evidence="1">
    <location>
        <begin position="39"/>
        <end position="60"/>
    </location>
</feature>
<dbReference type="Pfam" id="PF04020">
    <property type="entry name" value="Phage_holin_4_2"/>
    <property type="match status" value="1"/>
</dbReference>
<dbReference type="RefSeq" id="WP_106562397.1">
    <property type="nucleotide sequence ID" value="NZ_PYAU01000001.1"/>
</dbReference>